<dbReference type="OrthoDB" id="29061at2759"/>
<keyword evidence="5" id="KW-1185">Reference proteome</keyword>
<feature type="domain" description="COP9 signalosome complex subunit 3 N-terminal helical repeats" evidence="3">
    <location>
        <begin position="35"/>
        <end position="289"/>
    </location>
</feature>
<evidence type="ECO:0000259" key="3">
    <source>
        <dbReference type="Pfam" id="PF22788"/>
    </source>
</evidence>
<reference evidence="4 5" key="1">
    <citation type="submission" date="2016-04" db="EMBL/GenBank/DDBJ databases">
        <title>A degradative enzymes factory behind the ericoid mycorrhizal symbiosis.</title>
        <authorList>
            <consortium name="DOE Joint Genome Institute"/>
            <person name="Martino E."/>
            <person name="Morin E."/>
            <person name="Grelet G."/>
            <person name="Kuo A."/>
            <person name="Kohler A."/>
            <person name="Daghino S."/>
            <person name="Barry K."/>
            <person name="Choi C."/>
            <person name="Cichocki N."/>
            <person name="Clum A."/>
            <person name="Copeland A."/>
            <person name="Hainaut M."/>
            <person name="Haridas S."/>
            <person name="Labutti K."/>
            <person name="Lindquist E."/>
            <person name="Lipzen A."/>
            <person name="Khouja H.-R."/>
            <person name="Murat C."/>
            <person name="Ohm R."/>
            <person name="Olson A."/>
            <person name="Spatafora J."/>
            <person name="Veneault-Fourrey C."/>
            <person name="Henrissat B."/>
            <person name="Grigoriev I."/>
            <person name="Martin F."/>
            <person name="Perotto S."/>
        </authorList>
    </citation>
    <scope>NUCLEOTIDE SEQUENCE [LARGE SCALE GENOMIC DNA]</scope>
    <source>
        <strain evidence="4 5">E</strain>
    </source>
</reference>
<proteinExistence type="predicted"/>
<sequence>MDNLLPNLLSFPPHPPPPNPISDYAYDQGIREQIDYVRKLADSKLLQQTSGGENVLDVINPALNTVPYTFILLANISALKKGTKGVDMEKIWGKMTTFLGTFDPRQIRYLGDQLSDILEAVASIAVTNRQPWVALAPIREALLRLDPTGTILTTSHLALVRLALDSHSYNPVVPVIEKLILYFPGTTNQPRPKYICDMSLNPMQYITPASGLTQKLKYQDVLEYFLYSGMVFIGLRNWEGALQCLENAVTYPAKEGSVSKIMAEAYKKWVLVGLLQEGKLLNLPRSTSSNAAKQYHTLAKPYETFAQIFESGTASRLKAEADQGLTVWQNDCNTGLVLHVLAAYQKFQIRNLANIYSKISIPEIVGQTMSAETGNKLPSPQAGEKLVQEMINQGELHATMSTSPGQPSVVTFAVSGPVLTEVEMQTELGAATERIHALTKEIKQTDRMLTHDKDYIKFIQKQRKNARQGSTGDQGISGPDMDWGGDVEDEDIMGGLY</sequence>
<dbReference type="GO" id="GO:0006511">
    <property type="term" value="P:ubiquitin-dependent protein catabolic process"/>
    <property type="evidence" value="ECO:0007669"/>
    <property type="project" value="TreeGrafter"/>
</dbReference>
<dbReference type="PANTHER" id="PTHR10758">
    <property type="entry name" value="26S PROTEASOME NON-ATPASE REGULATORY SUBUNIT 3/COP9 SIGNALOSOME COMPLEX SUBUNIT 3"/>
    <property type="match status" value="1"/>
</dbReference>
<dbReference type="Pfam" id="PF22788">
    <property type="entry name" value="COP9_hel_rpt"/>
    <property type="match status" value="1"/>
</dbReference>
<dbReference type="STRING" id="1095630.A0A2J6T1I5"/>
<feature type="region of interest" description="Disordered" evidence="2">
    <location>
        <begin position="461"/>
        <end position="488"/>
    </location>
</feature>
<evidence type="ECO:0000313" key="5">
    <source>
        <dbReference type="Proteomes" id="UP000235371"/>
    </source>
</evidence>
<organism evidence="4 5">
    <name type="scientific">Hyaloscypha bicolor E</name>
    <dbReference type="NCBI Taxonomy" id="1095630"/>
    <lineage>
        <taxon>Eukaryota</taxon>
        <taxon>Fungi</taxon>
        <taxon>Dikarya</taxon>
        <taxon>Ascomycota</taxon>
        <taxon>Pezizomycotina</taxon>
        <taxon>Leotiomycetes</taxon>
        <taxon>Helotiales</taxon>
        <taxon>Hyaloscyphaceae</taxon>
        <taxon>Hyaloscypha</taxon>
        <taxon>Hyaloscypha bicolor</taxon>
    </lineage>
</organism>
<dbReference type="InParanoid" id="A0A2J6T1I5"/>
<dbReference type="EMBL" id="KZ613847">
    <property type="protein sequence ID" value="PMD56882.1"/>
    <property type="molecule type" value="Genomic_DNA"/>
</dbReference>
<gene>
    <name evidence="4" type="ORF">K444DRAFT_565582</name>
</gene>
<dbReference type="InterPro" id="IPR050756">
    <property type="entry name" value="CSN3"/>
</dbReference>
<evidence type="ECO:0000256" key="2">
    <source>
        <dbReference type="SAM" id="MobiDB-lite"/>
    </source>
</evidence>
<dbReference type="GO" id="GO:0008180">
    <property type="term" value="C:COP9 signalosome"/>
    <property type="evidence" value="ECO:0007669"/>
    <property type="project" value="TreeGrafter"/>
</dbReference>
<name>A0A2J6T1I5_9HELO</name>
<dbReference type="InterPro" id="IPR055089">
    <property type="entry name" value="COP9_N"/>
</dbReference>
<evidence type="ECO:0000256" key="1">
    <source>
        <dbReference type="ARBA" id="ARBA00022490"/>
    </source>
</evidence>
<accession>A0A2J6T1I5</accession>
<dbReference type="RefSeq" id="XP_024733786.1">
    <property type="nucleotide sequence ID" value="XM_024877107.1"/>
</dbReference>
<dbReference type="GeneID" id="36585184"/>
<dbReference type="AlphaFoldDB" id="A0A2J6T1I5"/>
<keyword evidence="1" id="KW-0963">Cytoplasm</keyword>
<dbReference type="PANTHER" id="PTHR10758:SF1">
    <property type="entry name" value="COP9 SIGNALOSOME COMPLEX SUBUNIT 3"/>
    <property type="match status" value="1"/>
</dbReference>
<dbReference type="Proteomes" id="UP000235371">
    <property type="component" value="Unassembled WGS sequence"/>
</dbReference>
<protein>
    <recommendedName>
        <fullName evidence="3">COP9 signalosome complex subunit 3 N-terminal helical repeats domain-containing protein</fullName>
    </recommendedName>
</protein>
<evidence type="ECO:0000313" key="4">
    <source>
        <dbReference type="EMBL" id="PMD56882.1"/>
    </source>
</evidence>